<dbReference type="OrthoDB" id="432234at2759"/>
<dbReference type="AlphaFoldDB" id="A0A2H3DGA2"/>
<dbReference type="EMBL" id="KZ293684">
    <property type="protein sequence ID" value="PBK86476.1"/>
    <property type="molecule type" value="Genomic_DNA"/>
</dbReference>
<reference evidence="2" key="1">
    <citation type="journal article" date="2017" name="Nat. Ecol. Evol.">
        <title>Genome expansion and lineage-specific genetic innovations in the forest pathogenic fungi Armillaria.</title>
        <authorList>
            <person name="Sipos G."/>
            <person name="Prasanna A.N."/>
            <person name="Walter M.C."/>
            <person name="O'Connor E."/>
            <person name="Balint B."/>
            <person name="Krizsan K."/>
            <person name="Kiss B."/>
            <person name="Hess J."/>
            <person name="Varga T."/>
            <person name="Slot J."/>
            <person name="Riley R."/>
            <person name="Boka B."/>
            <person name="Rigling D."/>
            <person name="Barry K."/>
            <person name="Lee J."/>
            <person name="Mihaltcheva S."/>
            <person name="LaButti K."/>
            <person name="Lipzen A."/>
            <person name="Waldron R."/>
            <person name="Moloney N.M."/>
            <person name="Sperisen C."/>
            <person name="Kredics L."/>
            <person name="Vagvoelgyi C."/>
            <person name="Patrignani A."/>
            <person name="Fitzpatrick D."/>
            <person name="Nagy I."/>
            <person name="Doyle S."/>
            <person name="Anderson J.B."/>
            <person name="Grigoriev I.V."/>
            <person name="Gueldener U."/>
            <person name="Muensterkoetter M."/>
            <person name="Nagy L.G."/>
        </authorList>
    </citation>
    <scope>NUCLEOTIDE SEQUENCE [LARGE SCALE GENOMIC DNA]</scope>
    <source>
        <strain evidence="2">Ar21-2</strain>
    </source>
</reference>
<evidence type="ECO:0000313" key="1">
    <source>
        <dbReference type="EMBL" id="PBK86476.1"/>
    </source>
</evidence>
<dbReference type="InParanoid" id="A0A2H3DGA2"/>
<feature type="non-terminal residue" evidence="1">
    <location>
        <position position="1"/>
    </location>
</feature>
<evidence type="ECO:0000313" key="2">
    <source>
        <dbReference type="Proteomes" id="UP000217790"/>
    </source>
</evidence>
<accession>A0A2H3DGA2</accession>
<sequence>ILCSHNISTDLKVTNGAQGILHHLQMAIDLHGKLYAMYALVEFPNCGSELDGLPPNCFPIKPTTWHFNEKVKDTEGEYKNIQVTREQLPFQPGFTLTGQVAQGQTMISVLAYLHEGGFAAYVAASRVQSRKGLFLVEHATVGSLNKPKLPQPLVDKMSCLDMM</sequence>
<gene>
    <name evidence="1" type="ORF">ARMGADRAFT_854683</name>
</gene>
<feature type="non-terminal residue" evidence="1">
    <location>
        <position position="163"/>
    </location>
</feature>
<proteinExistence type="predicted"/>
<name>A0A2H3DGA2_ARMGA</name>
<keyword evidence="2" id="KW-1185">Reference proteome</keyword>
<dbReference type="Proteomes" id="UP000217790">
    <property type="component" value="Unassembled WGS sequence"/>
</dbReference>
<protein>
    <submittedName>
        <fullName evidence="1">Uncharacterized protein</fullName>
    </submittedName>
</protein>
<organism evidence="1 2">
    <name type="scientific">Armillaria gallica</name>
    <name type="common">Bulbous honey fungus</name>
    <name type="synonym">Armillaria bulbosa</name>
    <dbReference type="NCBI Taxonomy" id="47427"/>
    <lineage>
        <taxon>Eukaryota</taxon>
        <taxon>Fungi</taxon>
        <taxon>Dikarya</taxon>
        <taxon>Basidiomycota</taxon>
        <taxon>Agaricomycotina</taxon>
        <taxon>Agaricomycetes</taxon>
        <taxon>Agaricomycetidae</taxon>
        <taxon>Agaricales</taxon>
        <taxon>Marasmiineae</taxon>
        <taxon>Physalacriaceae</taxon>
        <taxon>Armillaria</taxon>
    </lineage>
</organism>